<feature type="compositionally biased region" description="Pro residues" evidence="1">
    <location>
        <begin position="38"/>
        <end position="54"/>
    </location>
</feature>
<dbReference type="Proteomes" id="UP001172728">
    <property type="component" value="Unassembled WGS sequence"/>
</dbReference>
<feature type="region of interest" description="Disordered" evidence="1">
    <location>
        <begin position="1"/>
        <end position="57"/>
    </location>
</feature>
<organism evidence="3 4">
    <name type="scientific">Demequina litoralis</name>
    <dbReference type="NCBI Taxonomy" id="3051660"/>
    <lineage>
        <taxon>Bacteria</taxon>
        <taxon>Bacillati</taxon>
        <taxon>Actinomycetota</taxon>
        <taxon>Actinomycetes</taxon>
        <taxon>Micrococcales</taxon>
        <taxon>Demequinaceae</taxon>
        <taxon>Demequina</taxon>
    </lineage>
</organism>
<feature type="transmembrane region" description="Helical" evidence="2">
    <location>
        <begin position="280"/>
        <end position="301"/>
    </location>
</feature>
<proteinExistence type="predicted"/>
<feature type="transmembrane region" description="Helical" evidence="2">
    <location>
        <begin position="143"/>
        <end position="175"/>
    </location>
</feature>
<dbReference type="EMBL" id="JAUHPW010000002">
    <property type="protein sequence ID" value="MDN4474901.1"/>
    <property type="molecule type" value="Genomic_DNA"/>
</dbReference>
<feature type="compositionally biased region" description="Low complexity" evidence="1">
    <location>
        <begin position="11"/>
        <end position="37"/>
    </location>
</feature>
<evidence type="ECO:0000256" key="1">
    <source>
        <dbReference type="SAM" id="MobiDB-lite"/>
    </source>
</evidence>
<accession>A0ABT8G6Y7</accession>
<feature type="transmembrane region" description="Helical" evidence="2">
    <location>
        <begin position="196"/>
        <end position="222"/>
    </location>
</feature>
<keyword evidence="2" id="KW-0472">Membrane</keyword>
<name>A0ABT8G6Y7_9MICO</name>
<feature type="transmembrane region" description="Helical" evidence="2">
    <location>
        <begin position="321"/>
        <end position="354"/>
    </location>
</feature>
<sequence length="377" mass="38687">MDHRDEGAGWAAPTPVTPDTDATPASSMPAPAPAASWPAPPVPPQAVPGPPAPPQAATATLAAAPTAASWQPGFMPLRPLGFGDLLGLPFRAMRYNRGVVVGGPLLLTLGATVLMVASMWLLFTDPSLALMDPASQADAISGTTVAVFVVAIVAALLADVFSSAVVAPGVARGALGERIRLAEAWRAVRPRIGSLLLLYLLATVTLVVGMGLAFVPLVIGAANESVPGIVLGALVAALVAIPVGGLVTLVGGIARPVVVLERRGAIDAIRRTARLLKGRFWWSVLVVLVATVLIGLVSSVVNQVGGFGAMAVTLVAPDSLVVLGIAFALVLALSLVISYVLTYSYLGSLFALLLIDLRIRHEGFDLTLAEAAEARRA</sequence>
<dbReference type="RefSeq" id="WP_301131323.1">
    <property type="nucleotide sequence ID" value="NZ_JAUHPW010000002.1"/>
</dbReference>
<gene>
    <name evidence="3" type="ORF">QQX09_03410</name>
</gene>
<evidence type="ECO:0000313" key="3">
    <source>
        <dbReference type="EMBL" id="MDN4474901.1"/>
    </source>
</evidence>
<evidence type="ECO:0000256" key="2">
    <source>
        <dbReference type="SAM" id="Phobius"/>
    </source>
</evidence>
<feature type="transmembrane region" description="Helical" evidence="2">
    <location>
        <begin position="228"/>
        <end position="254"/>
    </location>
</feature>
<keyword evidence="4" id="KW-1185">Reference proteome</keyword>
<reference evidence="3" key="1">
    <citation type="submission" date="2023-06" db="EMBL/GenBank/DDBJ databases">
        <title>Sysu t00192.</title>
        <authorList>
            <person name="Gao L."/>
            <person name="Fang B.-Z."/>
            <person name="Li W.-J."/>
        </authorList>
    </citation>
    <scope>NUCLEOTIDE SEQUENCE</scope>
    <source>
        <strain evidence="3">SYSU T00192</strain>
    </source>
</reference>
<comment type="caution">
    <text evidence="3">The sequence shown here is derived from an EMBL/GenBank/DDBJ whole genome shotgun (WGS) entry which is preliminary data.</text>
</comment>
<keyword evidence="2" id="KW-1133">Transmembrane helix</keyword>
<protein>
    <recommendedName>
        <fullName evidence="5">Glycerophosphoryl diester phosphodiesterase membrane domain-containing protein</fullName>
    </recommendedName>
</protein>
<keyword evidence="2" id="KW-0812">Transmembrane</keyword>
<evidence type="ECO:0000313" key="4">
    <source>
        <dbReference type="Proteomes" id="UP001172728"/>
    </source>
</evidence>
<evidence type="ECO:0008006" key="5">
    <source>
        <dbReference type="Google" id="ProtNLM"/>
    </source>
</evidence>
<feature type="transmembrane region" description="Helical" evidence="2">
    <location>
        <begin position="99"/>
        <end position="123"/>
    </location>
</feature>